<feature type="chain" id="PRO_5008452533" description="UDP-glucuronosyltransferase" evidence="5">
    <location>
        <begin position="17"/>
        <end position="488"/>
    </location>
</feature>
<dbReference type="EnsemblMetazoa" id="CapteT223174">
    <property type="protein sequence ID" value="CapteP223174"/>
    <property type="gene ID" value="CapteG223174"/>
</dbReference>
<keyword evidence="2 4" id="KW-0328">Glycosyltransferase</keyword>
<dbReference type="InterPro" id="IPR050271">
    <property type="entry name" value="UDP-glycosyltransferase"/>
</dbReference>
<protein>
    <recommendedName>
        <fullName evidence="5">UDP-glucuronosyltransferase</fullName>
        <ecNumber evidence="5">2.4.1.17</ecNumber>
    </recommendedName>
</protein>
<dbReference type="AlphaFoldDB" id="R7TRJ9"/>
<evidence type="ECO:0000256" key="2">
    <source>
        <dbReference type="ARBA" id="ARBA00022676"/>
    </source>
</evidence>
<dbReference type="Proteomes" id="UP000014760">
    <property type="component" value="Unassembled WGS sequence"/>
</dbReference>
<comment type="catalytic activity">
    <reaction evidence="5">
        <text>glucuronate acceptor + UDP-alpha-D-glucuronate = acceptor beta-D-glucuronoside + UDP + H(+)</text>
        <dbReference type="Rhea" id="RHEA:21032"/>
        <dbReference type="ChEBI" id="CHEBI:15378"/>
        <dbReference type="ChEBI" id="CHEBI:58052"/>
        <dbReference type="ChEBI" id="CHEBI:58223"/>
        <dbReference type="ChEBI" id="CHEBI:132367"/>
        <dbReference type="ChEBI" id="CHEBI:132368"/>
        <dbReference type="EC" id="2.4.1.17"/>
    </reaction>
</comment>
<organism evidence="6">
    <name type="scientific">Capitella teleta</name>
    <name type="common">Polychaete worm</name>
    <dbReference type="NCBI Taxonomy" id="283909"/>
    <lineage>
        <taxon>Eukaryota</taxon>
        <taxon>Metazoa</taxon>
        <taxon>Spiralia</taxon>
        <taxon>Lophotrochozoa</taxon>
        <taxon>Annelida</taxon>
        <taxon>Polychaeta</taxon>
        <taxon>Sedentaria</taxon>
        <taxon>Scolecida</taxon>
        <taxon>Capitellidae</taxon>
        <taxon>Capitella</taxon>
    </lineage>
</organism>
<evidence type="ECO:0000313" key="8">
    <source>
        <dbReference type="Proteomes" id="UP000014760"/>
    </source>
</evidence>
<comment type="similarity">
    <text evidence="1 4">Belongs to the UDP-glycosyltransferase family.</text>
</comment>
<evidence type="ECO:0000256" key="4">
    <source>
        <dbReference type="RuleBase" id="RU003718"/>
    </source>
</evidence>
<comment type="subcellular location">
    <subcellularLocation>
        <location evidence="5">Membrane</location>
        <topology evidence="5">Single-pass membrane protein</topology>
    </subcellularLocation>
</comment>
<evidence type="ECO:0000256" key="1">
    <source>
        <dbReference type="ARBA" id="ARBA00009995"/>
    </source>
</evidence>
<dbReference type="FunCoup" id="R7TRJ9">
    <property type="interactions" value="336"/>
</dbReference>
<proteinExistence type="inferred from homology"/>
<dbReference type="FunFam" id="3.40.50.2000:FF:000021">
    <property type="entry name" value="UDP-glucuronosyltransferase"/>
    <property type="match status" value="1"/>
</dbReference>
<evidence type="ECO:0000256" key="3">
    <source>
        <dbReference type="ARBA" id="ARBA00022679"/>
    </source>
</evidence>
<dbReference type="EMBL" id="AMQN01012680">
    <property type="status" value="NOT_ANNOTATED_CDS"/>
    <property type="molecule type" value="Genomic_DNA"/>
</dbReference>
<dbReference type="GO" id="GO:0015020">
    <property type="term" value="F:glucuronosyltransferase activity"/>
    <property type="evidence" value="ECO:0007669"/>
    <property type="project" value="UniProtKB-EC"/>
</dbReference>
<dbReference type="STRING" id="283909.R7TRJ9"/>
<dbReference type="InterPro" id="IPR002213">
    <property type="entry name" value="UDP_glucos_trans"/>
</dbReference>
<accession>R7TRJ9</accession>
<reference evidence="8" key="1">
    <citation type="submission" date="2012-12" db="EMBL/GenBank/DDBJ databases">
        <authorList>
            <person name="Hellsten U."/>
            <person name="Grimwood J."/>
            <person name="Chapman J.A."/>
            <person name="Shapiro H."/>
            <person name="Aerts A."/>
            <person name="Otillar R.P."/>
            <person name="Terry A.Y."/>
            <person name="Boore J.L."/>
            <person name="Simakov O."/>
            <person name="Marletaz F."/>
            <person name="Cho S.-J."/>
            <person name="Edsinger-Gonzales E."/>
            <person name="Havlak P."/>
            <person name="Kuo D.-H."/>
            <person name="Larsson T."/>
            <person name="Lv J."/>
            <person name="Arendt D."/>
            <person name="Savage R."/>
            <person name="Osoegawa K."/>
            <person name="de Jong P."/>
            <person name="Lindberg D.R."/>
            <person name="Seaver E.C."/>
            <person name="Weisblat D.A."/>
            <person name="Putnam N.H."/>
            <person name="Grigoriev I.V."/>
            <person name="Rokhsar D.S."/>
        </authorList>
    </citation>
    <scope>NUCLEOTIDE SEQUENCE</scope>
    <source>
        <strain evidence="8">I ESC-2004</strain>
    </source>
</reference>
<sequence length="488" mass="54462">MRLLLFFACLIGGTSSANILLMPVHHGSHVRLFAVVGEALQDEGHTVHMLVGENLRQHAEKRGLRVLSMGKDLEPVLEAIGSKLFDSSIWGIWQLFMAVKERGLNYCETVLQGVPYDVVEAEKYDLVLIDNMDPVRCIYAVPYRLGVPYISLGARHDPWSARVPALPSSEGQIGLMTITSDSTFFDRLVNTIALIAIQLTIPPSYAVNPSFLKRFAPNRPETTFDQIYKDSEMWIMNMETVCSDLPRVHAFHYQFIAGLGWTPAKPLPAGDMQSFADGANNGLIVVSFGSAIKSIPKEMMDVLMEAFENLPQRVIMRSDGERPANTPANVMLASWLPQNDLLGHNNTRLFVTHGGNNGQLEGLFHGVPMLTLPVFGDQFYNARRASLRGHGLSLDLKSSSAEQVRDAITEILSDPKYRKSVQRCSRILLDMPEPRKALSFWVNHVLKFGGSHLKPSSMQLPLWKFFMLDVAAFLAMHCEAMLPTQIKE</sequence>
<dbReference type="PANTHER" id="PTHR48043">
    <property type="entry name" value="EG:EG0003.4 PROTEIN-RELATED"/>
    <property type="match status" value="1"/>
</dbReference>
<evidence type="ECO:0000256" key="5">
    <source>
        <dbReference type="RuleBase" id="RU362059"/>
    </source>
</evidence>
<dbReference type="HOGENOM" id="CLU_012949_3_2_1"/>
<keyword evidence="8" id="KW-1185">Reference proteome</keyword>
<gene>
    <name evidence="6" type="ORF">CAPTEDRAFT_223174</name>
</gene>
<name>R7TRJ9_CAPTE</name>
<dbReference type="PANTHER" id="PTHR48043:SF145">
    <property type="entry name" value="FI06409P-RELATED"/>
    <property type="match status" value="1"/>
</dbReference>
<keyword evidence="3 4" id="KW-0808">Transferase</keyword>
<dbReference type="PROSITE" id="PS00375">
    <property type="entry name" value="UDPGT"/>
    <property type="match status" value="1"/>
</dbReference>
<dbReference type="Pfam" id="PF00201">
    <property type="entry name" value="UDPGT"/>
    <property type="match status" value="1"/>
</dbReference>
<feature type="signal peptide" evidence="5">
    <location>
        <begin position="1"/>
        <end position="16"/>
    </location>
</feature>
<dbReference type="EC" id="2.4.1.17" evidence="5"/>
<dbReference type="OMA" id="PEDMQQN"/>
<evidence type="ECO:0000313" key="7">
    <source>
        <dbReference type="EnsemblMetazoa" id="CapteP223174"/>
    </source>
</evidence>
<dbReference type="OrthoDB" id="5835829at2759"/>
<dbReference type="GO" id="GO:0016020">
    <property type="term" value="C:membrane"/>
    <property type="evidence" value="ECO:0007669"/>
    <property type="project" value="UniProtKB-SubCell"/>
</dbReference>
<evidence type="ECO:0000313" key="6">
    <source>
        <dbReference type="EMBL" id="ELT93655.1"/>
    </source>
</evidence>
<reference evidence="6 8" key="2">
    <citation type="journal article" date="2013" name="Nature">
        <title>Insights into bilaterian evolution from three spiralian genomes.</title>
        <authorList>
            <person name="Simakov O."/>
            <person name="Marletaz F."/>
            <person name="Cho S.J."/>
            <person name="Edsinger-Gonzales E."/>
            <person name="Havlak P."/>
            <person name="Hellsten U."/>
            <person name="Kuo D.H."/>
            <person name="Larsson T."/>
            <person name="Lv J."/>
            <person name="Arendt D."/>
            <person name="Savage R."/>
            <person name="Osoegawa K."/>
            <person name="de Jong P."/>
            <person name="Grimwood J."/>
            <person name="Chapman J.A."/>
            <person name="Shapiro H."/>
            <person name="Aerts A."/>
            <person name="Otillar R.P."/>
            <person name="Terry A.Y."/>
            <person name="Boore J.L."/>
            <person name="Grigoriev I.V."/>
            <person name="Lindberg D.R."/>
            <person name="Seaver E.C."/>
            <person name="Weisblat D.A."/>
            <person name="Putnam N.H."/>
            <person name="Rokhsar D.S."/>
        </authorList>
    </citation>
    <scope>NUCLEOTIDE SEQUENCE</scope>
    <source>
        <strain evidence="6 8">I ESC-2004</strain>
    </source>
</reference>
<keyword evidence="5" id="KW-0732">Signal</keyword>
<dbReference type="Gene3D" id="3.40.50.2000">
    <property type="entry name" value="Glycogen Phosphorylase B"/>
    <property type="match status" value="2"/>
</dbReference>
<reference evidence="7" key="3">
    <citation type="submission" date="2015-06" db="UniProtKB">
        <authorList>
            <consortium name="EnsemblMetazoa"/>
        </authorList>
    </citation>
    <scope>IDENTIFICATION</scope>
</reference>
<dbReference type="SUPFAM" id="SSF53756">
    <property type="entry name" value="UDP-Glycosyltransferase/glycogen phosphorylase"/>
    <property type="match status" value="1"/>
</dbReference>
<dbReference type="CDD" id="cd03784">
    <property type="entry name" value="GT1_Gtf-like"/>
    <property type="match status" value="1"/>
</dbReference>
<dbReference type="EMBL" id="KB309680">
    <property type="protein sequence ID" value="ELT93655.1"/>
    <property type="molecule type" value="Genomic_DNA"/>
</dbReference>
<dbReference type="InterPro" id="IPR035595">
    <property type="entry name" value="UDP_glycos_trans_CS"/>
</dbReference>